<dbReference type="AlphaFoldDB" id="A0AAE0XRQ0"/>
<evidence type="ECO:0000313" key="2">
    <source>
        <dbReference type="Proteomes" id="UP001283361"/>
    </source>
</evidence>
<organism evidence="1 2">
    <name type="scientific">Elysia crispata</name>
    <name type="common">lettuce slug</name>
    <dbReference type="NCBI Taxonomy" id="231223"/>
    <lineage>
        <taxon>Eukaryota</taxon>
        <taxon>Metazoa</taxon>
        <taxon>Spiralia</taxon>
        <taxon>Lophotrochozoa</taxon>
        <taxon>Mollusca</taxon>
        <taxon>Gastropoda</taxon>
        <taxon>Heterobranchia</taxon>
        <taxon>Euthyneura</taxon>
        <taxon>Panpulmonata</taxon>
        <taxon>Sacoglossa</taxon>
        <taxon>Placobranchoidea</taxon>
        <taxon>Plakobranchidae</taxon>
        <taxon>Elysia</taxon>
    </lineage>
</organism>
<keyword evidence="2" id="KW-1185">Reference proteome</keyword>
<accession>A0AAE0XRQ0</accession>
<evidence type="ECO:0000313" key="1">
    <source>
        <dbReference type="EMBL" id="KAK3706271.1"/>
    </source>
</evidence>
<protein>
    <submittedName>
        <fullName evidence="1">Uncharacterized protein</fullName>
    </submittedName>
</protein>
<gene>
    <name evidence="1" type="ORF">RRG08_056488</name>
</gene>
<proteinExistence type="predicted"/>
<comment type="caution">
    <text evidence="1">The sequence shown here is derived from an EMBL/GenBank/DDBJ whole genome shotgun (WGS) entry which is preliminary data.</text>
</comment>
<dbReference type="Proteomes" id="UP001283361">
    <property type="component" value="Unassembled WGS sequence"/>
</dbReference>
<name>A0AAE0XRQ0_9GAST</name>
<reference evidence="1" key="1">
    <citation type="journal article" date="2023" name="G3 (Bethesda)">
        <title>A reference genome for the long-term kleptoplast-retaining sea slug Elysia crispata morphotype clarki.</title>
        <authorList>
            <person name="Eastman K.E."/>
            <person name="Pendleton A.L."/>
            <person name="Shaikh M.A."/>
            <person name="Suttiyut T."/>
            <person name="Ogas R."/>
            <person name="Tomko P."/>
            <person name="Gavelis G."/>
            <person name="Widhalm J.R."/>
            <person name="Wisecaver J.H."/>
        </authorList>
    </citation>
    <scope>NUCLEOTIDE SEQUENCE</scope>
    <source>
        <strain evidence="1">ECLA1</strain>
    </source>
</reference>
<sequence length="105" mass="11749">MFVTTREFCTSRACQEQRVEAPTFVYCRVKGFEPSTRGKFPRDLRACAAPSYHRRHCYCGGGTQLGPAVIEVNLTVRPSRQTGGITMQSGVSADYRQVLAVQVFR</sequence>
<dbReference type="EMBL" id="JAWDGP010007748">
    <property type="protein sequence ID" value="KAK3706271.1"/>
    <property type="molecule type" value="Genomic_DNA"/>
</dbReference>